<accession>A0AAD1XM89</accession>
<keyword evidence="2" id="KW-1185">Reference proteome</keyword>
<evidence type="ECO:0000313" key="1">
    <source>
        <dbReference type="EMBL" id="CAI2375239.1"/>
    </source>
</evidence>
<evidence type="ECO:0000313" key="2">
    <source>
        <dbReference type="Proteomes" id="UP001295684"/>
    </source>
</evidence>
<name>A0AAD1XM89_EUPCR</name>
<dbReference type="EMBL" id="CAMPGE010016702">
    <property type="protein sequence ID" value="CAI2375239.1"/>
    <property type="molecule type" value="Genomic_DNA"/>
</dbReference>
<reference evidence="1" key="1">
    <citation type="submission" date="2023-07" db="EMBL/GenBank/DDBJ databases">
        <authorList>
            <consortium name="AG Swart"/>
            <person name="Singh M."/>
            <person name="Singh A."/>
            <person name="Seah K."/>
            <person name="Emmerich C."/>
        </authorList>
    </citation>
    <scope>NUCLEOTIDE SEQUENCE</scope>
    <source>
        <strain evidence="1">DP1</strain>
    </source>
</reference>
<sequence length="42" mass="4858">MKAHDVYNESAAIRQDRLQAIIYVRSQSLKLDVNNRLKLQTG</sequence>
<comment type="caution">
    <text evidence="1">The sequence shown here is derived from an EMBL/GenBank/DDBJ whole genome shotgun (WGS) entry which is preliminary data.</text>
</comment>
<gene>
    <name evidence="1" type="ORF">ECRASSUSDP1_LOCUS16601</name>
</gene>
<dbReference type="AlphaFoldDB" id="A0AAD1XM89"/>
<proteinExistence type="predicted"/>
<organism evidence="1 2">
    <name type="scientific">Euplotes crassus</name>
    <dbReference type="NCBI Taxonomy" id="5936"/>
    <lineage>
        <taxon>Eukaryota</taxon>
        <taxon>Sar</taxon>
        <taxon>Alveolata</taxon>
        <taxon>Ciliophora</taxon>
        <taxon>Intramacronucleata</taxon>
        <taxon>Spirotrichea</taxon>
        <taxon>Hypotrichia</taxon>
        <taxon>Euplotida</taxon>
        <taxon>Euplotidae</taxon>
        <taxon>Moneuplotes</taxon>
    </lineage>
</organism>
<protein>
    <submittedName>
        <fullName evidence="1">Uncharacterized protein</fullName>
    </submittedName>
</protein>
<dbReference type="Proteomes" id="UP001295684">
    <property type="component" value="Unassembled WGS sequence"/>
</dbReference>